<feature type="region of interest" description="Disordered" evidence="5">
    <location>
        <begin position="470"/>
        <end position="545"/>
    </location>
</feature>
<keyword evidence="2" id="KW-0963">Cytoplasm</keyword>
<dbReference type="EMBL" id="OB662508">
    <property type="protein sequence ID" value="CAD7230164.1"/>
    <property type="molecule type" value="Genomic_DNA"/>
</dbReference>
<sequence>MFRSLFSSTPPASKRSKDGQNAQDRKDQNLLLLRSLRDYIRANGDKFSEGRGVLSLSVPVLSRLFSSLPSLQGEEESLRLLDQKEIPLVDLAFIEDFLNQIPCLKLTSTSVVPSAPIRLRPFVNLLHLELVGVAIPYITPPSVAILRSQLVSLLCVRCKGNLRDLFDDAFTMETVATAGAAPSPDIVNKPEKWVQLRDFGFCRTHIKSLCPSLRTSTPALRSLDLSHNRLKSSKTRKRTSAVNSPSFPRRQLGNRERTDFIRKDSLCSDTSPAETPSSSSSFMEEHGPWYGRDQGGVLDDCLPQVATLNLAYNSLTCCPGFTGGTAAYLQVLNLRNNSIEVLEGLELCLNLRHLDLRDNLLTSSLALEPIRSLGALAFLAVSGNPISHHPLYRSLVVKRLNRMAAVRKFALDSVELDPYEKELCIRTNLDVMSRETRERISQPPSGLPPSFSSASFGSFDENLSLSSSVATGASSKRKASSGRRRVREPEIVDQGHVQVVKAQIEIPPRDIPLASSGEASKETEEGPSSSEEQGDGAPPIFGSLTKEAAILREKYGPDNWMTSSASKALESYLGLSSLPTADSSSTKAEGEKEGEPTPEEEAEERHEEEDEAQFSFKANDKMASMSPLSLSLPEDHHEEEGEATIFDVRSCSPQPSPRALFVYPTTLLERDVTWEGAERRVGGVTCRWDTKAVSEVTLDNTGDER</sequence>
<evidence type="ECO:0000256" key="3">
    <source>
        <dbReference type="ARBA" id="ARBA00022614"/>
    </source>
</evidence>
<feature type="compositionally biased region" description="Basic residues" evidence="5">
    <location>
        <begin position="475"/>
        <end position="486"/>
    </location>
</feature>
<feature type="compositionally biased region" description="Basic and acidic residues" evidence="5">
    <location>
        <begin position="15"/>
        <end position="24"/>
    </location>
</feature>
<feature type="region of interest" description="Disordered" evidence="5">
    <location>
        <begin position="577"/>
        <end position="641"/>
    </location>
</feature>
<evidence type="ECO:0000256" key="2">
    <source>
        <dbReference type="ARBA" id="ARBA00022490"/>
    </source>
</evidence>
<keyword evidence="3" id="KW-0433">Leucine-rich repeat</keyword>
<dbReference type="PANTHER" id="PTHR15454">
    <property type="entry name" value="NISCHARIN RELATED"/>
    <property type="match status" value="1"/>
</dbReference>
<protein>
    <submittedName>
        <fullName evidence="6">Uncharacterized protein</fullName>
    </submittedName>
</protein>
<dbReference type="Gene3D" id="3.80.10.10">
    <property type="entry name" value="Ribonuclease Inhibitor"/>
    <property type="match status" value="1"/>
</dbReference>
<dbReference type="AlphaFoldDB" id="A0A7R8WJI5"/>
<feature type="compositionally biased region" description="Low complexity" evidence="5">
    <location>
        <begin position="268"/>
        <end position="281"/>
    </location>
</feature>
<gene>
    <name evidence="6" type="ORF">CTOB1V02_LOCUS8026</name>
</gene>
<feature type="compositionally biased region" description="Polar residues" evidence="5">
    <location>
        <begin position="1"/>
        <end position="11"/>
    </location>
</feature>
<evidence type="ECO:0000313" key="6">
    <source>
        <dbReference type="EMBL" id="CAD7230164.1"/>
    </source>
</evidence>
<feature type="region of interest" description="Disordered" evidence="5">
    <location>
        <begin position="1"/>
        <end position="24"/>
    </location>
</feature>
<evidence type="ECO:0000256" key="5">
    <source>
        <dbReference type="SAM" id="MobiDB-lite"/>
    </source>
</evidence>
<evidence type="ECO:0000256" key="1">
    <source>
        <dbReference type="ARBA" id="ARBA00004496"/>
    </source>
</evidence>
<accession>A0A7R8WJI5</accession>
<feature type="compositionally biased region" description="Acidic residues" evidence="5">
    <location>
        <begin position="596"/>
        <end position="612"/>
    </location>
</feature>
<dbReference type="OrthoDB" id="7451790at2759"/>
<feature type="region of interest" description="Disordered" evidence="5">
    <location>
        <begin position="230"/>
        <end position="285"/>
    </location>
</feature>
<dbReference type="GO" id="GO:0005737">
    <property type="term" value="C:cytoplasm"/>
    <property type="evidence" value="ECO:0007669"/>
    <property type="project" value="UniProtKB-SubCell"/>
</dbReference>
<comment type="subcellular location">
    <subcellularLocation>
        <location evidence="1">Cytoplasm</location>
    </subcellularLocation>
</comment>
<dbReference type="SUPFAM" id="SSF52058">
    <property type="entry name" value="L domain-like"/>
    <property type="match status" value="1"/>
</dbReference>
<dbReference type="PANTHER" id="PTHR15454:SF69">
    <property type="entry name" value="SERINE_THREONINE-PROTEIN KINASE 11-INTERACTING PROTEIN"/>
    <property type="match status" value="1"/>
</dbReference>
<proteinExistence type="predicted"/>
<dbReference type="PROSITE" id="PS51450">
    <property type="entry name" value="LRR"/>
    <property type="match status" value="1"/>
</dbReference>
<evidence type="ECO:0000256" key="4">
    <source>
        <dbReference type="ARBA" id="ARBA00022737"/>
    </source>
</evidence>
<reference evidence="6" key="1">
    <citation type="submission" date="2020-11" db="EMBL/GenBank/DDBJ databases">
        <authorList>
            <person name="Tran Van P."/>
        </authorList>
    </citation>
    <scope>NUCLEOTIDE SEQUENCE</scope>
</reference>
<dbReference type="InterPro" id="IPR032675">
    <property type="entry name" value="LRR_dom_sf"/>
</dbReference>
<name>A0A7R8WJI5_9CRUS</name>
<feature type="compositionally biased region" description="Basic and acidic residues" evidence="5">
    <location>
        <begin position="253"/>
        <end position="266"/>
    </location>
</feature>
<dbReference type="InterPro" id="IPR001611">
    <property type="entry name" value="Leu-rich_rpt"/>
</dbReference>
<feature type="compositionally biased region" description="Basic residues" evidence="5">
    <location>
        <begin position="230"/>
        <end position="239"/>
    </location>
</feature>
<organism evidence="6">
    <name type="scientific">Cyprideis torosa</name>
    <dbReference type="NCBI Taxonomy" id="163714"/>
    <lineage>
        <taxon>Eukaryota</taxon>
        <taxon>Metazoa</taxon>
        <taxon>Ecdysozoa</taxon>
        <taxon>Arthropoda</taxon>
        <taxon>Crustacea</taxon>
        <taxon>Oligostraca</taxon>
        <taxon>Ostracoda</taxon>
        <taxon>Podocopa</taxon>
        <taxon>Podocopida</taxon>
        <taxon>Cytherocopina</taxon>
        <taxon>Cytheroidea</taxon>
        <taxon>Cytherideidae</taxon>
        <taxon>Cyprideis</taxon>
    </lineage>
</organism>
<keyword evidence="4" id="KW-0677">Repeat</keyword>